<name>A0A8J2KCM9_9HEXA</name>
<dbReference type="Proteomes" id="UP000708208">
    <property type="component" value="Unassembled WGS sequence"/>
</dbReference>
<gene>
    <name evidence="1" type="ORF">AFUS01_LOCUS22177</name>
</gene>
<evidence type="ECO:0008006" key="3">
    <source>
        <dbReference type="Google" id="ProtNLM"/>
    </source>
</evidence>
<dbReference type="EMBL" id="CAJVCH010255264">
    <property type="protein sequence ID" value="CAG7733753.1"/>
    <property type="molecule type" value="Genomic_DNA"/>
</dbReference>
<proteinExistence type="predicted"/>
<accession>A0A8J2KCM9</accession>
<dbReference type="OrthoDB" id="2012566at2759"/>
<keyword evidence="2" id="KW-1185">Reference proteome</keyword>
<evidence type="ECO:0000313" key="1">
    <source>
        <dbReference type="EMBL" id="CAG7733753.1"/>
    </source>
</evidence>
<evidence type="ECO:0000313" key="2">
    <source>
        <dbReference type="Proteomes" id="UP000708208"/>
    </source>
</evidence>
<reference evidence="1" key="1">
    <citation type="submission" date="2021-06" db="EMBL/GenBank/DDBJ databases">
        <authorList>
            <person name="Hodson N. C."/>
            <person name="Mongue J. A."/>
            <person name="Jaron S. K."/>
        </authorList>
    </citation>
    <scope>NUCLEOTIDE SEQUENCE</scope>
</reference>
<protein>
    <recommendedName>
        <fullName evidence="3">Squalene cyclase C-terminal domain-containing protein</fullName>
    </recommendedName>
</protein>
<organism evidence="1 2">
    <name type="scientific">Allacma fusca</name>
    <dbReference type="NCBI Taxonomy" id="39272"/>
    <lineage>
        <taxon>Eukaryota</taxon>
        <taxon>Metazoa</taxon>
        <taxon>Ecdysozoa</taxon>
        <taxon>Arthropoda</taxon>
        <taxon>Hexapoda</taxon>
        <taxon>Collembola</taxon>
        <taxon>Symphypleona</taxon>
        <taxon>Sminthuridae</taxon>
        <taxon>Allacma</taxon>
    </lineage>
</organism>
<dbReference type="AlphaFoldDB" id="A0A8J2KCM9"/>
<sequence length="314" mass="35237">MSEFQRVKAAIDAGLGYLEGLIQIKTWSFSADLCSVDRKIFSSIPENKHTHNPEIFTHFIALDLLGNQFSNLALLELKLSLVPSPLSTINYFVDASVPDFPDDADTTALGYTSLLKANFVKREDVMPMAQELFDNVNSNGLVKIYFKDSEKHRREMICPITCSNVLRLSYLLGLEGKLEKTENYVFNWLASGDYKKGSLYYPGGYPFLYFCSTFAMANSKVQDRFRPVLLSALENSLEDCKLPLDYALTLLALENLGCHDHSDAISRELLQHQEPDGSWPPDAVWGNTHGVFYGGKAVSTIFILGALSSYMTYF</sequence>
<comment type="caution">
    <text evidence="1">The sequence shown here is derived from an EMBL/GenBank/DDBJ whole genome shotgun (WGS) entry which is preliminary data.</text>
</comment>